<sequence length="203" mass="22824">MDFIPLMVDLSQKQVVVIGGGKIAARRVSVLTQYTKRITVVSPTVTEGLEHLAKQQSIQWHNKIFENSDVEKADLIVAATNDVATNQAILNAKPSKALINMVGKANAGDILFPSILRRGKLTISISTQGASPMLTTHILEALQQYFNSAYGDYVDFLYDCRQRIKHSSLISTEKETFLKKMLNEKYLNINKQQEVRKWLDTLD</sequence>
<evidence type="ECO:0000256" key="4">
    <source>
        <dbReference type="ARBA" id="ARBA00023027"/>
    </source>
</evidence>
<evidence type="ECO:0000313" key="10">
    <source>
        <dbReference type="Proteomes" id="UP000240400"/>
    </source>
</evidence>
<dbReference type="EMBL" id="UHDS01000001">
    <property type="protein sequence ID" value="SUM56300.1"/>
    <property type="molecule type" value="Genomic_DNA"/>
</dbReference>
<evidence type="ECO:0000313" key="9">
    <source>
        <dbReference type="EMBL" id="SUM56300.1"/>
    </source>
</evidence>
<dbReference type="RefSeq" id="WP_103372486.1">
    <property type="nucleotide sequence ID" value="NZ_BMCF01000003.1"/>
</dbReference>
<evidence type="ECO:0000313" key="7">
    <source>
        <dbReference type="EMBL" id="MBO1227511.1"/>
    </source>
</evidence>
<evidence type="ECO:0000256" key="3">
    <source>
        <dbReference type="ARBA" id="ARBA00023002"/>
    </source>
</evidence>
<evidence type="ECO:0000256" key="2">
    <source>
        <dbReference type="ARBA" id="ARBA00012400"/>
    </source>
</evidence>
<evidence type="ECO:0000313" key="12">
    <source>
        <dbReference type="Proteomes" id="UP000664081"/>
    </source>
</evidence>
<keyword evidence="3 9" id="KW-0560">Oxidoreductase</keyword>
<dbReference type="InterPro" id="IPR028161">
    <property type="entry name" value="Met8-like"/>
</dbReference>
<keyword evidence="12" id="KW-1185">Reference proteome</keyword>
<dbReference type="UniPathway" id="UPA00262">
    <property type="reaction ID" value="UER00222"/>
</dbReference>
<reference evidence="9 11" key="3">
    <citation type="submission" date="2018-06" db="EMBL/GenBank/DDBJ databases">
        <authorList>
            <consortium name="Pathogen Informatics"/>
            <person name="Doyle S."/>
        </authorList>
    </citation>
    <scope>NUCLEOTIDE SEQUENCE [LARGE SCALE GENOMIC DNA]</scope>
    <source>
        <strain evidence="9 11">NCTC13834</strain>
    </source>
</reference>
<dbReference type="EMBL" id="JAFNLT010000007">
    <property type="protein sequence ID" value="MBO1227511.1"/>
    <property type="molecule type" value="Genomic_DNA"/>
</dbReference>
<comment type="pathway">
    <text evidence="1">Porphyrin-containing compound metabolism; siroheme biosynthesis; sirohydrochlorin from precorrin-2: step 1/1.</text>
</comment>
<dbReference type="Pfam" id="PF13241">
    <property type="entry name" value="NAD_binding_7"/>
    <property type="match status" value="1"/>
</dbReference>
<dbReference type="PANTHER" id="PTHR35330">
    <property type="entry name" value="SIROHEME BIOSYNTHESIS PROTEIN MET8"/>
    <property type="match status" value="1"/>
</dbReference>
<dbReference type="Proteomes" id="UP000254412">
    <property type="component" value="Unassembled WGS sequence"/>
</dbReference>
<organism evidence="8 10">
    <name type="scientific">Staphylococcus nepalensis</name>
    <dbReference type="NCBI Taxonomy" id="214473"/>
    <lineage>
        <taxon>Bacteria</taxon>
        <taxon>Bacillati</taxon>
        <taxon>Bacillota</taxon>
        <taxon>Bacilli</taxon>
        <taxon>Bacillales</taxon>
        <taxon>Staphylococcaceae</taxon>
        <taxon>Staphylococcus</taxon>
    </lineage>
</organism>
<reference evidence="8 10" key="1">
    <citation type="journal article" date="2016" name="Front. Microbiol.">
        <title>Comprehensive Phylogenetic Analysis of Bovine Non-aureus Staphylococci Species Based on Whole-Genome Sequencing.</title>
        <authorList>
            <person name="Naushad S."/>
            <person name="Barkema H.W."/>
            <person name="Luby C."/>
            <person name="Condas L.A."/>
            <person name="Nobrega D.B."/>
            <person name="Carson D.A."/>
            <person name="De Buck J."/>
        </authorList>
    </citation>
    <scope>NUCLEOTIDE SEQUENCE [LARGE SCALE GENOMIC DNA]</scope>
    <source>
        <strain evidence="8 10">SNUC 4337</strain>
    </source>
</reference>
<reference evidence="8" key="2">
    <citation type="submission" date="2018-03" db="EMBL/GenBank/DDBJ databases">
        <authorList>
            <person name="Keele B.F."/>
        </authorList>
    </citation>
    <scope>NUCLEOTIDE SEQUENCE</scope>
    <source>
        <strain evidence="8">SNUC 4337</strain>
    </source>
</reference>
<dbReference type="EMBL" id="PZHR01000059">
    <property type="protein sequence ID" value="PTK58225.1"/>
    <property type="molecule type" value="Genomic_DNA"/>
</dbReference>
<keyword evidence="5" id="KW-0627">Porphyrin biosynthesis</keyword>
<evidence type="ECO:0000256" key="6">
    <source>
        <dbReference type="ARBA" id="ARBA00047561"/>
    </source>
</evidence>
<dbReference type="InterPro" id="IPR036291">
    <property type="entry name" value="NAD(P)-bd_dom_sf"/>
</dbReference>
<dbReference type="EC" id="1.3.1.76" evidence="2"/>
<proteinExistence type="predicted"/>
<dbReference type="Proteomes" id="UP000240400">
    <property type="component" value="Unassembled WGS sequence"/>
</dbReference>
<evidence type="ECO:0000313" key="11">
    <source>
        <dbReference type="Proteomes" id="UP000254412"/>
    </source>
</evidence>
<dbReference type="Gene3D" id="3.40.50.720">
    <property type="entry name" value="NAD(P)-binding Rossmann-like Domain"/>
    <property type="match status" value="1"/>
</dbReference>
<dbReference type="GO" id="GO:0004325">
    <property type="term" value="F:ferrochelatase activity"/>
    <property type="evidence" value="ECO:0007669"/>
    <property type="project" value="InterPro"/>
</dbReference>
<name>A0A2T4S8U6_9STAP</name>
<reference evidence="7 12" key="4">
    <citation type="submission" date="2021-03" db="EMBL/GenBank/DDBJ databases">
        <title>Staphylococci and Mammaliicocci in bats.</title>
        <authorList>
            <person name="Fountain K."/>
        </authorList>
    </citation>
    <scope>NUCLEOTIDE SEQUENCE [LARGE SCALE GENOMIC DNA]</scope>
    <source>
        <strain evidence="7 12">18_1_E_SW</strain>
    </source>
</reference>
<dbReference type="InterPro" id="IPR006367">
    <property type="entry name" value="Sirohaem_synthase_N"/>
</dbReference>
<dbReference type="InterPro" id="IPR042518">
    <property type="entry name" value="SirC_C"/>
</dbReference>
<dbReference type="PANTHER" id="PTHR35330:SF1">
    <property type="entry name" value="SIROHEME BIOSYNTHESIS PROTEIN MET8"/>
    <property type="match status" value="1"/>
</dbReference>
<dbReference type="Pfam" id="PF22440">
    <property type="entry name" value="SirC_C"/>
    <property type="match status" value="1"/>
</dbReference>
<dbReference type="OrthoDB" id="9773765at2"/>
<dbReference type="SUPFAM" id="SSF75615">
    <property type="entry name" value="Siroheme synthase middle domains-like"/>
    <property type="match status" value="1"/>
</dbReference>
<evidence type="ECO:0000256" key="5">
    <source>
        <dbReference type="ARBA" id="ARBA00023244"/>
    </source>
</evidence>
<accession>A0A2T4S8U6</accession>
<dbReference type="GO" id="GO:0019354">
    <property type="term" value="P:siroheme biosynthetic process"/>
    <property type="evidence" value="ECO:0007669"/>
    <property type="project" value="UniProtKB-UniPathway"/>
</dbReference>
<dbReference type="Proteomes" id="UP000664081">
    <property type="component" value="Unassembled WGS sequence"/>
</dbReference>
<dbReference type="NCBIfam" id="NF005222">
    <property type="entry name" value="PRK06718.1"/>
    <property type="match status" value="1"/>
</dbReference>
<protein>
    <recommendedName>
        <fullName evidence="2">precorrin-2 dehydrogenase</fullName>
        <ecNumber evidence="2">1.3.1.76</ecNumber>
    </recommendedName>
</protein>
<evidence type="ECO:0000313" key="8">
    <source>
        <dbReference type="EMBL" id="PTK58225.1"/>
    </source>
</evidence>
<evidence type="ECO:0000256" key="1">
    <source>
        <dbReference type="ARBA" id="ARBA00005010"/>
    </source>
</evidence>
<dbReference type="Gene3D" id="1.10.8.610">
    <property type="entry name" value="SirC, precorrin-2 dehydrogenase, C-terminal helical domain-like"/>
    <property type="match status" value="1"/>
</dbReference>
<dbReference type="NCBIfam" id="TIGR01470">
    <property type="entry name" value="cysG_Nterm"/>
    <property type="match status" value="1"/>
</dbReference>
<dbReference type="SUPFAM" id="SSF51735">
    <property type="entry name" value="NAD(P)-binding Rossmann-fold domains"/>
    <property type="match status" value="1"/>
</dbReference>
<dbReference type="GO" id="GO:0043115">
    <property type="term" value="F:precorrin-2 dehydrogenase activity"/>
    <property type="evidence" value="ECO:0007669"/>
    <property type="project" value="UniProtKB-EC"/>
</dbReference>
<comment type="catalytic activity">
    <reaction evidence="6">
        <text>precorrin-2 + NAD(+) = sirohydrochlorin + NADH + 2 H(+)</text>
        <dbReference type="Rhea" id="RHEA:15613"/>
        <dbReference type="ChEBI" id="CHEBI:15378"/>
        <dbReference type="ChEBI" id="CHEBI:57540"/>
        <dbReference type="ChEBI" id="CHEBI:57945"/>
        <dbReference type="ChEBI" id="CHEBI:58351"/>
        <dbReference type="ChEBI" id="CHEBI:58827"/>
        <dbReference type="EC" id="1.3.1.76"/>
    </reaction>
</comment>
<keyword evidence="4" id="KW-0520">NAD</keyword>
<dbReference type="AlphaFoldDB" id="A0A2T4S8U6"/>
<gene>
    <name evidence="9" type="primary">sirC</name>
    <name evidence="8" type="ORF">BUZ61_10145</name>
    <name evidence="7" type="ORF">J3T88_09375</name>
    <name evidence="9" type="ORF">NCTC13834_02708</name>
</gene>